<sequence length="105" mass="11523">MQIKQSKRFACIASSGFYDIAQSAIVLFRSPVRSPCWVTSRVLTTRAGFPRATEKSGMSLVTTLPAPMVQPRPIVTPALQEMKRRAVVNDLSCSAVQHWTLASSV</sequence>
<evidence type="ECO:0000313" key="1">
    <source>
        <dbReference type="EMBL" id="PWN20385.1"/>
    </source>
</evidence>
<gene>
    <name evidence="1" type="ORF">BCV69DRAFT_283266</name>
</gene>
<proteinExistence type="predicted"/>
<dbReference type="RefSeq" id="XP_025347545.1">
    <property type="nucleotide sequence ID" value="XM_025492643.1"/>
</dbReference>
<keyword evidence="2" id="KW-1185">Reference proteome</keyword>
<dbReference type="OrthoDB" id="2885069at2759"/>
<dbReference type="GeneID" id="37014377"/>
<dbReference type="Proteomes" id="UP000245942">
    <property type="component" value="Unassembled WGS sequence"/>
</dbReference>
<reference evidence="1 2" key="1">
    <citation type="journal article" date="2018" name="Mol. Biol. Evol.">
        <title>Broad Genomic Sampling Reveals a Smut Pathogenic Ancestry of the Fungal Clade Ustilaginomycotina.</title>
        <authorList>
            <person name="Kijpornyongpan T."/>
            <person name="Mondo S.J."/>
            <person name="Barry K."/>
            <person name="Sandor L."/>
            <person name="Lee J."/>
            <person name="Lipzen A."/>
            <person name="Pangilinan J."/>
            <person name="LaButti K."/>
            <person name="Hainaut M."/>
            <person name="Henrissat B."/>
            <person name="Grigoriev I.V."/>
            <person name="Spatafora J.W."/>
            <person name="Aime M.C."/>
        </authorList>
    </citation>
    <scope>NUCLEOTIDE SEQUENCE [LARGE SCALE GENOMIC DNA]</scope>
    <source>
        <strain evidence="1 2">MCA 4718</strain>
    </source>
</reference>
<dbReference type="AlphaFoldDB" id="A0A316UBI4"/>
<accession>A0A316UBI4</accession>
<dbReference type="EMBL" id="KZ819328">
    <property type="protein sequence ID" value="PWN20385.1"/>
    <property type="molecule type" value="Genomic_DNA"/>
</dbReference>
<evidence type="ECO:0000313" key="2">
    <source>
        <dbReference type="Proteomes" id="UP000245942"/>
    </source>
</evidence>
<organism evidence="1 2">
    <name type="scientific">Pseudomicrostroma glucosiphilum</name>
    <dbReference type="NCBI Taxonomy" id="1684307"/>
    <lineage>
        <taxon>Eukaryota</taxon>
        <taxon>Fungi</taxon>
        <taxon>Dikarya</taxon>
        <taxon>Basidiomycota</taxon>
        <taxon>Ustilaginomycotina</taxon>
        <taxon>Exobasidiomycetes</taxon>
        <taxon>Microstromatales</taxon>
        <taxon>Microstromatales incertae sedis</taxon>
        <taxon>Pseudomicrostroma</taxon>
    </lineage>
</organism>
<protein>
    <submittedName>
        <fullName evidence="1">Uncharacterized protein</fullName>
    </submittedName>
</protein>
<name>A0A316UBI4_9BASI</name>